<evidence type="ECO:0000313" key="10">
    <source>
        <dbReference type="EMBL" id="KAK3215406.1"/>
    </source>
</evidence>
<proteinExistence type="inferred from homology"/>
<dbReference type="CDD" id="cd11062">
    <property type="entry name" value="CYP58-like"/>
    <property type="match status" value="1"/>
</dbReference>
<sequence length="494" mass="55823">MSTFSFDWRLLVGVTLTYYATLVFYRLFLHPLARYPGPRLAAISRWYEAYYDVVLKGKYTKKIAELHKTYGPIIRISPHELHVIDPDFFDTLYRTDGVWHKYAWAYDAFGAQSSTIFGSDHYEHKAHRRAIAPLFSKTTVFAREQILRRNISKLCERISHFGGEPFNLGAAVSACTRDVANEYVVGKTYNELDLDDFGIGLSIASQGAGVFWRTTKHVRWFGPLLRAMPVSWAMKTADEGTKSFLGYMQQSEQDTRDTLTLAASSSPNEKENSTIVHTILNSNLPSSEKSFNRIFEEVVTVTGAAFETTASVLRLTIYHIYANPKILENLREEFKTVGSDYSLRQLEQLPYLTAVLTEGMRLSPAISTRAARITDKDLFYKEWRIPAGTPVGMTTILMHTDEAVYPDPLRFDPERWLASKTGGSSTVGYAPFSKGTRVCIGLHLAWAEMYLTLAALIPNFTFAIQGAKAEDFELDTDNFGIGTKASYNLMVRRV</sequence>
<keyword evidence="3 7" id="KW-0479">Metal-binding</keyword>
<evidence type="ECO:0008006" key="12">
    <source>
        <dbReference type="Google" id="ProtNLM"/>
    </source>
</evidence>
<dbReference type="InterPro" id="IPR001128">
    <property type="entry name" value="Cyt_P450"/>
</dbReference>
<dbReference type="PANTHER" id="PTHR24305">
    <property type="entry name" value="CYTOCHROME P450"/>
    <property type="match status" value="1"/>
</dbReference>
<dbReference type="PRINTS" id="PR00463">
    <property type="entry name" value="EP450I"/>
</dbReference>
<keyword evidence="7 8" id="KW-0349">Heme</keyword>
<dbReference type="InterPro" id="IPR002401">
    <property type="entry name" value="Cyt_P450_E_grp-I"/>
</dbReference>
<gene>
    <name evidence="10" type="ORF">GRF29_19g3146361</name>
</gene>
<organism evidence="10 11">
    <name type="scientific">Pseudopithomyces chartarum</name>
    <dbReference type="NCBI Taxonomy" id="1892770"/>
    <lineage>
        <taxon>Eukaryota</taxon>
        <taxon>Fungi</taxon>
        <taxon>Dikarya</taxon>
        <taxon>Ascomycota</taxon>
        <taxon>Pezizomycotina</taxon>
        <taxon>Dothideomycetes</taxon>
        <taxon>Pleosporomycetidae</taxon>
        <taxon>Pleosporales</taxon>
        <taxon>Massarineae</taxon>
        <taxon>Didymosphaeriaceae</taxon>
        <taxon>Pseudopithomyces</taxon>
    </lineage>
</organism>
<dbReference type="PROSITE" id="PS00086">
    <property type="entry name" value="CYTOCHROME_P450"/>
    <property type="match status" value="1"/>
</dbReference>
<evidence type="ECO:0000256" key="5">
    <source>
        <dbReference type="ARBA" id="ARBA00023004"/>
    </source>
</evidence>
<evidence type="ECO:0000256" key="9">
    <source>
        <dbReference type="SAM" id="Phobius"/>
    </source>
</evidence>
<keyword evidence="4 8" id="KW-0560">Oxidoreductase</keyword>
<dbReference type="SUPFAM" id="SSF48264">
    <property type="entry name" value="Cytochrome P450"/>
    <property type="match status" value="1"/>
</dbReference>
<dbReference type="Proteomes" id="UP001280581">
    <property type="component" value="Unassembled WGS sequence"/>
</dbReference>
<dbReference type="InterPro" id="IPR050121">
    <property type="entry name" value="Cytochrome_P450_monoxygenase"/>
</dbReference>
<evidence type="ECO:0000256" key="3">
    <source>
        <dbReference type="ARBA" id="ARBA00022723"/>
    </source>
</evidence>
<feature type="binding site" description="axial binding residue" evidence="7">
    <location>
        <position position="439"/>
    </location>
    <ligand>
        <name>heme</name>
        <dbReference type="ChEBI" id="CHEBI:30413"/>
    </ligand>
    <ligandPart>
        <name>Fe</name>
        <dbReference type="ChEBI" id="CHEBI:18248"/>
    </ligandPart>
</feature>
<evidence type="ECO:0000256" key="7">
    <source>
        <dbReference type="PIRSR" id="PIRSR602401-1"/>
    </source>
</evidence>
<evidence type="ECO:0000256" key="6">
    <source>
        <dbReference type="ARBA" id="ARBA00023033"/>
    </source>
</evidence>
<keyword evidence="9" id="KW-0472">Membrane</keyword>
<feature type="transmembrane region" description="Helical" evidence="9">
    <location>
        <begin position="6"/>
        <end position="29"/>
    </location>
</feature>
<evidence type="ECO:0000256" key="8">
    <source>
        <dbReference type="RuleBase" id="RU000461"/>
    </source>
</evidence>
<accession>A0AAN6RLH3</accession>
<dbReference type="EMBL" id="WVTA01000003">
    <property type="protein sequence ID" value="KAK3215406.1"/>
    <property type="molecule type" value="Genomic_DNA"/>
</dbReference>
<evidence type="ECO:0000256" key="2">
    <source>
        <dbReference type="ARBA" id="ARBA00010617"/>
    </source>
</evidence>
<dbReference type="PRINTS" id="PR00385">
    <property type="entry name" value="P450"/>
</dbReference>
<keyword evidence="5 7" id="KW-0408">Iron</keyword>
<dbReference type="InterPro" id="IPR017972">
    <property type="entry name" value="Cyt_P450_CS"/>
</dbReference>
<keyword evidence="9" id="KW-1133">Transmembrane helix</keyword>
<dbReference type="GO" id="GO:0020037">
    <property type="term" value="F:heme binding"/>
    <property type="evidence" value="ECO:0007669"/>
    <property type="project" value="InterPro"/>
</dbReference>
<evidence type="ECO:0000256" key="1">
    <source>
        <dbReference type="ARBA" id="ARBA00001971"/>
    </source>
</evidence>
<dbReference type="PANTHER" id="PTHR24305:SF157">
    <property type="entry name" value="N-ACETYLTRYPTOPHAN 6-HYDROXYLASE IVOC-RELATED"/>
    <property type="match status" value="1"/>
</dbReference>
<dbReference type="GO" id="GO:0005506">
    <property type="term" value="F:iron ion binding"/>
    <property type="evidence" value="ECO:0007669"/>
    <property type="project" value="InterPro"/>
</dbReference>
<dbReference type="GO" id="GO:0004497">
    <property type="term" value="F:monooxygenase activity"/>
    <property type="evidence" value="ECO:0007669"/>
    <property type="project" value="UniProtKB-KW"/>
</dbReference>
<keyword evidence="11" id="KW-1185">Reference proteome</keyword>
<comment type="similarity">
    <text evidence="2 8">Belongs to the cytochrome P450 family.</text>
</comment>
<keyword evidence="9" id="KW-0812">Transmembrane</keyword>
<dbReference type="Pfam" id="PF00067">
    <property type="entry name" value="p450"/>
    <property type="match status" value="1"/>
</dbReference>
<dbReference type="InterPro" id="IPR036396">
    <property type="entry name" value="Cyt_P450_sf"/>
</dbReference>
<evidence type="ECO:0000256" key="4">
    <source>
        <dbReference type="ARBA" id="ARBA00023002"/>
    </source>
</evidence>
<keyword evidence="6 8" id="KW-0503">Monooxygenase</keyword>
<evidence type="ECO:0000313" key="11">
    <source>
        <dbReference type="Proteomes" id="UP001280581"/>
    </source>
</evidence>
<reference evidence="10 11" key="1">
    <citation type="submission" date="2021-02" db="EMBL/GenBank/DDBJ databases">
        <title>Genome assembly of Pseudopithomyces chartarum.</title>
        <authorList>
            <person name="Jauregui R."/>
            <person name="Singh J."/>
            <person name="Voisey C."/>
        </authorList>
    </citation>
    <scope>NUCLEOTIDE SEQUENCE [LARGE SCALE GENOMIC DNA]</scope>
    <source>
        <strain evidence="10 11">AGR01</strain>
    </source>
</reference>
<name>A0AAN6RLH3_9PLEO</name>
<comment type="cofactor">
    <cofactor evidence="1 7">
        <name>heme</name>
        <dbReference type="ChEBI" id="CHEBI:30413"/>
    </cofactor>
</comment>
<comment type="caution">
    <text evidence="10">The sequence shown here is derived from an EMBL/GenBank/DDBJ whole genome shotgun (WGS) entry which is preliminary data.</text>
</comment>
<protein>
    <recommendedName>
        <fullName evidence="12">Trichodiene oxygenase</fullName>
    </recommendedName>
</protein>
<dbReference type="AlphaFoldDB" id="A0AAN6RLH3"/>
<dbReference type="GO" id="GO:0016705">
    <property type="term" value="F:oxidoreductase activity, acting on paired donors, with incorporation or reduction of molecular oxygen"/>
    <property type="evidence" value="ECO:0007669"/>
    <property type="project" value="InterPro"/>
</dbReference>
<dbReference type="Gene3D" id="1.10.630.10">
    <property type="entry name" value="Cytochrome P450"/>
    <property type="match status" value="1"/>
</dbReference>